<organism evidence="2 3">
    <name type="scientific">Micromonospora zamorensis</name>
    <dbReference type="NCBI Taxonomy" id="709883"/>
    <lineage>
        <taxon>Bacteria</taxon>
        <taxon>Bacillati</taxon>
        <taxon>Actinomycetota</taxon>
        <taxon>Actinomycetes</taxon>
        <taxon>Micromonosporales</taxon>
        <taxon>Micromonosporaceae</taxon>
        <taxon>Micromonospora</taxon>
    </lineage>
</organism>
<keyword evidence="1" id="KW-0472">Membrane</keyword>
<keyword evidence="3" id="KW-1185">Reference proteome</keyword>
<dbReference type="RefSeq" id="WP_328375488.1">
    <property type="nucleotide sequence ID" value="NZ_CP107936.1"/>
</dbReference>
<dbReference type="InterPro" id="IPR014719">
    <property type="entry name" value="Ribosomal_bL12_C/ClpS-like"/>
</dbReference>
<evidence type="ECO:0008006" key="4">
    <source>
        <dbReference type="Google" id="ProtNLM"/>
    </source>
</evidence>
<evidence type="ECO:0000313" key="2">
    <source>
        <dbReference type="EMBL" id="WUI85298.1"/>
    </source>
</evidence>
<sequence length="101" mass="10869">MGPWEATLLVIATIGSVGAAVGAWFQDKRSSATQLAAVQRKLDLVMDHLGIVAPVESEVVRHLESGRVIQAVRVYRQQTGASLVEAKQAVDRIAAGLHLQR</sequence>
<protein>
    <recommendedName>
        <fullName evidence="4">Ribosomal protein L7/L12 C-terminal domain-containing protein</fullName>
    </recommendedName>
</protein>
<name>A0ABZ1PQB9_9ACTN</name>
<keyword evidence="1" id="KW-0812">Transmembrane</keyword>
<gene>
    <name evidence="2" type="ORF">OG375_13595</name>
</gene>
<evidence type="ECO:0000313" key="3">
    <source>
        <dbReference type="Proteomes" id="UP001346877"/>
    </source>
</evidence>
<accession>A0ABZ1PQB9</accession>
<dbReference type="Gene3D" id="3.30.1390.10">
    <property type="match status" value="1"/>
</dbReference>
<feature type="transmembrane region" description="Helical" evidence="1">
    <location>
        <begin position="6"/>
        <end position="25"/>
    </location>
</feature>
<keyword evidence="1" id="KW-1133">Transmembrane helix</keyword>
<evidence type="ECO:0000256" key="1">
    <source>
        <dbReference type="SAM" id="Phobius"/>
    </source>
</evidence>
<reference evidence="2 3" key="1">
    <citation type="submission" date="2022-10" db="EMBL/GenBank/DDBJ databases">
        <title>The complete genomes of actinobacterial strains from the NBC collection.</title>
        <authorList>
            <person name="Joergensen T.S."/>
            <person name="Alvarez Arevalo M."/>
            <person name="Sterndorff E.B."/>
            <person name="Faurdal D."/>
            <person name="Vuksanovic O."/>
            <person name="Mourched A.-S."/>
            <person name="Charusanti P."/>
            <person name="Shaw S."/>
            <person name="Blin K."/>
            <person name="Weber T."/>
        </authorList>
    </citation>
    <scope>NUCLEOTIDE SEQUENCE [LARGE SCALE GENOMIC DNA]</scope>
    <source>
        <strain evidence="2 3">NBC_00396</strain>
    </source>
</reference>
<dbReference type="Proteomes" id="UP001346877">
    <property type="component" value="Chromosome"/>
</dbReference>
<dbReference type="EMBL" id="CP107941">
    <property type="protein sequence ID" value="WUI85298.1"/>
    <property type="molecule type" value="Genomic_DNA"/>
</dbReference>
<proteinExistence type="predicted"/>